<dbReference type="InterPro" id="IPR011006">
    <property type="entry name" value="CheY-like_superfamily"/>
</dbReference>
<evidence type="ECO:0000313" key="9">
    <source>
        <dbReference type="Proteomes" id="UP000316253"/>
    </source>
</evidence>
<dbReference type="EMBL" id="VMFD01000049">
    <property type="protein sequence ID" value="TSC65308.1"/>
    <property type="molecule type" value="Genomic_DNA"/>
</dbReference>
<accession>A0A554JAC5</accession>
<evidence type="ECO:0000256" key="1">
    <source>
        <dbReference type="ARBA" id="ARBA00022553"/>
    </source>
</evidence>
<keyword evidence="2" id="KW-0902">Two-component regulatory system</keyword>
<reference evidence="8 9" key="1">
    <citation type="submission" date="2017-08" db="EMBL/GenBank/DDBJ databases">
        <title>Mechanisms for carbon and nitrogen cycling indicate functional differentiation within the Candidate Phyla Radiation.</title>
        <authorList>
            <person name="Danczak R.E."/>
            <person name="Johnston M.D."/>
            <person name="Kenah C."/>
            <person name="Slattery M."/>
            <person name="Wrighton K.C."/>
            <person name="Wilkins M.J."/>
        </authorList>
    </citation>
    <scope>NUCLEOTIDE SEQUENCE [LARGE SCALE GENOMIC DNA]</scope>
    <source>
        <strain evidence="8">Gr01-1014_85</strain>
    </source>
</reference>
<dbReference type="InterPro" id="IPR001789">
    <property type="entry name" value="Sig_transdc_resp-reg_receiver"/>
</dbReference>
<gene>
    <name evidence="8" type="ORF">CEO22_519</name>
</gene>
<keyword evidence="5" id="KW-0804">Transcription</keyword>
<protein>
    <submittedName>
        <fullName evidence="8">Putative chemotaxis response regulator</fullName>
    </submittedName>
</protein>
<dbReference type="GO" id="GO:0003677">
    <property type="term" value="F:DNA binding"/>
    <property type="evidence" value="ECO:0007669"/>
    <property type="project" value="UniProtKB-KW"/>
</dbReference>
<dbReference type="Pfam" id="PF00072">
    <property type="entry name" value="Response_reg"/>
    <property type="match status" value="1"/>
</dbReference>
<evidence type="ECO:0000259" key="7">
    <source>
        <dbReference type="PROSITE" id="PS50110"/>
    </source>
</evidence>
<feature type="domain" description="Response regulatory" evidence="7">
    <location>
        <begin position="4"/>
        <end position="120"/>
    </location>
</feature>
<dbReference type="InterPro" id="IPR050595">
    <property type="entry name" value="Bact_response_regulator"/>
</dbReference>
<dbReference type="PANTHER" id="PTHR44591:SF3">
    <property type="entry name" value="RESPONSE REGULATORY DOMAIN-CONTAINING PROTEIN"/>
    <property type="match status" value="1"/>
</dbReference>
<evidence type="ECO:0000256" key="4">
    <source>
        <dbReference type="ARBA" id="ARBA00023125"/>
    </source>
</evidence>
<dbReference type="GO" id="GO:0000160">
    <property type="term" value="P:phosphorelay signal transduction system"/>
    <property type="evidence" value="ECO:0007669"/>
    <property type="project" value="UniProtKB-KW"/>
</dbReference>
<dbReference type="PANTHER" id="PTHR44591">
    <property type="entry name" value="STRESS RESPONSE REGULATOR PROTEIN 1"/>
    <property type="match status" value="1"/>
</dbReference>
<organism evidence="8 9">
    <name type="scientific">Candidatus Berkelbacteria bacterium Gr01-1014_85</name>
    <dbReference type="NCBI Taxonomy" id="2017150"/>
    <lineage>
        <taxon>Bacteria</taxon>
        <taxon>Candidatus Berkelbacteria</taxon>
    </lineage>
</organism>
<proteinExistence type="predicted"/>
<evidence type="ECO:0000313" key="8">
    <source>
        <dbReference type="EMBL" id="TSC65308.1"/>
    </source>
</evidence>
<dbReference type="FunFam" id="3.40.50.2300:FF:000001">
    <property type="entry name" value="DNA-binding response regulator PhoB"/>
    <property type="match status" value="1"/>
</dbReference>
<evidence type="ECO:0000256" key="3">
    <source>
        <dbReference type="ARBA" id="ARBA00023015"/>
    </source>
</evidence>
<dbReference type="Proteomes" id="UP000316253">
    <property type="component" value="Unassembled WGS sequence"/>
</dbReference>
<keyword evidence="4" id="KW-0238">DNA-binding</keyword>
<keyword evidence="1 6" id="KW-0597">Phosphoprotein</keyword>
<name>A0A554JAC5_9BACT</name>
<evidence type="ECO:0000256" key="5">
    <source>
        <dbReference type="ARBA" id="ARBA00023163"/>
    </source>
</evidence>
<keyword evidence="3" id="KW-0805">Transcription regulation</keyword>
<evidence type="ECO:0000256" key="6">
    <source>
        <dbReference type="PROSITE-ProRule" id="PRU00169"/>
    </source>
</evidence>
<dbReference type="AlphaFoldDB" id="A0A554JAC5"/>
<evidence type="ECO:0000256" key="2">
    <source>
        <dbReference type="ARBA" id="ARBA00023012"/>
    </source>
</evidence>
<dbReference type="Gene3D" id="3.40.50.2300">
    <property type="match status" value="1"/>
</dbReference>
<sequence length="123" mass="13721">MPKKILLVDDEPPIIEMYGQKLARGGYQVIPARNGEEALRLAQSEQPDLILLDLIMPKFNGFDVLQTLKADSRTEKIPVILLSNIPKYTSQAKGKALGALDYFFKVDTVPADLLNLINQRLAN</sequence>
<dbReference type="SMART" id="SM00448">
    <property type="entry name" value="REC"/>
    <property type="match status" value="1"/>
</dbReference>
<comment type="caution">
    <text evidence="8">The sequence shown here is derived from an EMBL/GenBank/DDBJ whole genome shotgun (WGS) entry which is preliminary data.</text>
</comment>
<feature type="modified residue" description="4-aspartylphosphate" evidence="6">
    <location>
        <position position="53"/>
    </location>
</feature>
<dbReference type="SUPFAM" id="SSF52172">
    <property type="entry name" value="CheY-like"/>
    <property type="match status" value="1"/>
</dbReference>
<dbReference type="PROSITE" id="PS50110">
    <property type="entry name" value="RESPONSE_REGULATORY"/>
    <property type="match status" value="1"/>
</dbReference>